<gene>
    <name evidence="2" type="ORF">SYN_02667</name>
</gene>
<dbReference type="InParanoid" id="Q2LWN3"/>
<dbReference type="SUPFAM" id="SSF53756">
    <property type="entry name" value="UDP-Glycosyltransferase/glycogen phosphorylase"/>
    <property type="match status" value="1"/>
</dbReference>
<dbReference type="OrthoDB" id="9775208at2"/>
<dbReference type="CDD" id="cd03808">
    <property type="entry name" value="GT4_CapM-like"/>
    <property type="match status" value="1"/>
</dbReference>
<protein>
    <submittedName>
        <fullName evidence="2">Alpha-D-QuiNAc alpha-1,3-galactosyltransferase</fullName>
        <ecNumber evidence="2">2.4.1.-</ecNumber>
    </submittedName>
</protein>
<dbReference type="RefSeq" id="WP_011418511.1">
    <property type="nucleotide sequence ID" value="NC_007759.1"/>
</dbReference>
<evidence type="ECO:0000313" key="2">
    <source>
        <dbReference type="EMBL" id="ABC78492.1"/>
    </source>
</evidence>
<dbReference type="PANTHER" id="PTHR12526:SF638">
    <property type="entry name" value="SPORE COAT PROTEIN SA"/>
    <property type="match status" value="1"/>
</dbReference>
<reference evidence="2 3" key="1">
    <citation type="journal article" date="2007" name="Proc. Natl. Acad. Sci. U.S.A.">
        <title>The genome of Syntrophus aciditrophicus: life at the thermodynamic limit of microbial growth.</title>
        <authorList>
            <person name="McInerney M.J."/>
            <person name="Rohlin L."/>
            <person name="Mouttaki H."/>
            <person name="Kim U."/>
            <person name="Krupp R.S."/>
            <person name="Rios-Hernandez L."/>
            <person name="Sieber J."/>
            <person name="Struchtemeyer C.G."/>
            <person name="Bhattacharyya A."/>
            <person name="Campbell J.W."/>
            <person name="Gunsalus R.P."/>
        </authorList>
    </citation>
    <scope>NUCLEOTIDE SEQUENCE [LARGE SCALE GENOMIC DNA]</scope>
    <source>
        <strain evidence="2 3">SB</strain>
    </source>
</reference>
<sequence length="376" mass="41837">MSRPKILYFITEDWYFCSHRLPLALAARDAGYDVAVVTNVNEHADVIRRAGIRLIPFDLSRKGMNPASELAVLARLIALYRKEKPDIVHQVAMKPVLYGSLAARLSGVSRVVNALAGLGYIFTSDQPKARFLRPVIGSAFRGLLNSRRSRLILQNQDDRAKFIRKRFISEKRIRLIRGSGVDTAVFVPTPEPPGVPVVILPSRMLWDKGVREFVDAAGQLKKRGISARFVLVGDADPHNPSAIHTEQLTAWHAEGAVEWWGRRDDMPAVFEQSHIVCLPSYREGLPKVLLEAASCGRPIVTTDTPGCRDVVRQGENGLLVPVRGTAELADALQLLIEQPALRKKMGCKGREIVVSEFALEKVVAKTMNIYRELLKP</sequence>
<dbReference type="Pfam" id="PF13692">
    <property type="entry name" value="Glyco_trans_1_4"/>
    <property type="match status" value="1"/>
</dbReference>
<dbReference type="AlphaFoldDB" id="Q2LWN3"/>
<accession>Q2LWN3</accession>
<dbReference type="GO" id="GO:0016757">
    <property type="term" value="F:glycosyltransferase activity"/>
    <property type="evidence" value="ECO:0007669"/>
    <property type="project" value="UniProtKB-KW"/>
</dbReference>
<keyword evidence="3" id="KW-1185">Reference proteome</keyword>
<dbReference type="STRING" id="56780.SYN_02667"/>
<dbReference type="CAZy" id="GT4">
    <property type="family name" value="Glycosyltransferase Family 4"/>
</dbReference>
<dbReference type="EC" id="2.4.1.-" evidence="2"/>
<organism evidence="2 3">
    <name type="scientific">Syntrophus aciditrophicus (strain SB)</name>
    <dbReference type="NCBI Taxonomy" id="56780"/>
    <lineage>
        <taxon>Bacteria</taxon>
        <taxon>Pseudomonadati</taxon>
        <taxon>Thermodesulfobacteriota</taxon>
        <taxon>Syntrophia</taxon>
        <taxon>Syntrophales</taxon>
        <taxon>Syntrophaceae</taxon>
        <taxon>Syntrophus</taxon>
    </lineage>
</organism>
<dbReference type="HOGENOM" id="CLU_009583_8_1_7"/>
<dbReference type="eggNOG" id="COG0438">
    <property type="taxonomic scope" value="Bacteria"/>
</dbReference>
<proteinExistence type="predicted"/>
<dbReference type="DNASU" id="3883428"/>
<dbReference type="InterPro" id="IPR028098">
    <property type="entry name" value="Glyco_trans_4-like_N"/>
</dbReference>
<dbReference type="PANTHER" id="PTHR12526">
    <property type="entry name" value="GLYCOSYLTRANSFERASE"/>
    <property type="match status" value="1"/>
</dbReference>
<keyword evidence="2" id="KW-0328">Glycosyltransferase</keyword>
<dbReference type="EMBL" id="CP000252">
    <property type="protein sequence ID" value="ABC78492.1"/>
    <property type="molecule type" value="Genomic_DNA"/>
</dbReference>
<evidence type="ECO:0000313" key="3">
    <source>
        <dbReference type="Proteomes" id="UP000001933"/>
    </source>
</evidence>
<dbReference type="KEGG" id="sat:SYN_02667"/>
<dbReference type="Proteomes" id="UP000001933">
    <property type="component" value="Chromosome"/>
</dbReference>
<name>Q2LWN3_SYNAS</name>
<dbReference type="Gene3D" id="3.40.50.2000">
    <property type="entry name" value="Glycogen Phosphorylase B"/>
    <property type="match status" value="2"/>
</dbReference>
<keyword evidence="2" id="KW-0808">Transferase</keyword>
<feature type="domain" description="Glycosyltransferase subfamily 4-like N-terminal" evidence="1">
    <location>
        <begin position="5"/>
        <end position="141"/>
    </location>
</feature>
<dbReference type="Pfam" id="PF13477">
    <property type="entry name" value="Glyco_trans_4_2"/>
    <property type="match status" value="1"/>
</dbReference>
<evidence type="ECO:0000259" key="1">
    <source>
        <dbReference type="Pfam" id="PF13477"/>
    </source>
</evidence>